<evidence type="ECO:0000313" key="2">
    <source>
        <dbReference type="Proteomes" id="UP000556843"/>
    </source>
</evidence>
<sequence length="121" mass="12772">MDVFGEVEQGAPARVQVQIRACFTFGELLALLVYTPGLNLYWEELGDDDAIRGGLQFAALTADITELHYRAAYATALVLGAELPERGRPGPGMSVDRAYAVAVGQAVTRVFGVAAGQAVSA</sequence>
<name>A0ACC7Y3T6_9ACTN</name>
<gene>
    <name evidence="1" type="ORF">G6W56_21105</name>
</gene>
<keyword evidence="2" id="KW-1185">Reference proteome</keyword>
<protein>
    <submittedName>
        <fullName evidence="1">Uncharacterized protein</fullName>
    </submittedName>
</protein>
<evidence type="ECO:0000313" key="1">
    <source>
        <dbReference type="EMBL" id="NUV76600.1"/>
    </source>
</evidence>
<comment type="caution">
    <text evidence="1">The sequence shown here is derived from an EMBL/GenBank/DDBJ whole genome shotgun (WGS) entry which is preliminary data.</text>
</comment>
<dbReference type="EMBL" id="JAANNW010000019">
    <property type="protein sequence ID" value="NUV76600.1"/>
    <property type="molecule type" value="Genomic_DNA"/>
</dbReference>
<reference evidence="1" key="1">
    <citation type="submission" date="2020-03" db="EMBL/GenBank/DDBJ databases">
        <title>Complete genome sequence of sixteen Streptomyces strains facilitates identification of candidate genes involved in plant growth-promotion in grain legumes and cereals.</title>
        <authorList>
            <person name="Gopalakrishnan S."/>
            <person name="Thakur V."/>
            <person name="Saxena R."/>
            <person name="Vadlamudi S."/>
            <person name="Purohit S."/>
            <person name="Kumar V."/>
            <person name="Rathore A."/>
            <person name="Chitikineni A."/>
            <person name="Varshney R.K."/>
        </authorList>
    </citation>
    <scope>NUCLEOTIDE SEQUENCE</scope>
    <source>
        <strain evidence="1">CAI-93</strain>
    </source>
</reference>
<dbReference type="Proteomes" id="UP000556843">
    <property type="component" value="Unassembled WGS sequence"/>
</dbReference>
<accession>A0ACC7Y3T6</accession>
<proteinExistence type="predicted"/>
<organism evidence="1 2">
    <name type="scientific">Streptomyces fungicidicus</name>
    <dbReference type="NCBI Taxonomy" id="68203"/>
    <lineage>
        <taxon>Bacteria</taxon>
        <taxon>Bacillati</taxon>
        <taxon>Actinomycetota</taxon>
        <taxon>Actinomycetes</taxon>
        <taxon>Kitasatosporales</taxon>
        <taxon>Streptomycetaceae</taxon>
        <taxon>Streptomyces</taxon>
    </lineage>
</organism>